<evidence type="ECO:0000256" key="10">
    <source>
        <dbReference type="SAM" id="SignalP"/>
    </source>
</evidence>
<dbReference type="GO" id="GO:0051014">
    <property type="term" value="P:actin filament severing"/>
    <property type="evidence" value="ECO:0007669"/>
    <property type="project" value="TreeGrafter"/>
</dbReference>
<feature type="domain" description="DUF7904" evidence="12">
    <location>
        <begin position="479"/>
        <end position="562"/>
    </location>
</feature>
<dbReference type="CDD" id="cd11290">
    <property type="entry name" value="gelsolin_S1_like"/>
    <property type="match status" value="1"/>
</dbReference>
<feature type="domain" description="Gelsolin-like" evidence="11">
    <location>
        <begin position="82"/>
        <end position="165"/>
    </location>
</feature>
<accession>A0A484B229</accession>
<organism evidence="13 14">
    <name type="scientific">Drosophila navojoa</name>
    <name type="common">Fruit fly</name>
    <dbReference type="NCBI Taxonomy" id="7232"/>
    <lineage>
        <taxon>Eukaryota</taxon>
        <taxon>Metazoa</taxon>
        <taxon>Ecdysozoa</taxon>
        <taxon>Arthropoda</taxon>
        <taxon>Hexapoda</taxon>
        <taxon>Insecta</taxon>
        <taxon>Pterygota</taxon>
        <taxon>Neoptera</taxon>
        <taxon>Endopterygota</taxon>
        <taxon>Diptera</taxon>
        <taxon>Brachycera</taxon>
        <taxon>Muscomorpha</taxon>
        <taxon>Ephydroidea</taxon>
        <taxon>Drosophilidae</taxon>
        <taxon>Drosophila</taxon>
    </lineage>
</organism>
<keyword evidence="3" id="KW-0117">Actin capping</keyword>
<feature type="domain" description="Gelsolin-like" evidence="11">
    <location>
        <begin position="333"/>
        <end position="400"/>
    </location>
</feature>
<keyword evidence="7" id="KW-0009">Actin-binding</keyword>
<dbReference type="CDD" id="cd11288">
    <property type="entry name" value="gelsolin_S5_like"/>
    <property type="match status" value="1"/>
</dbReference>
<evidence type="ECO:0000313" key="14">
    <source>
        <dbReference type="Proteomes" id="UP000295192"/>
    </source>
</evidence>
<evidence type="ECO:0000259" key="12">
    <source>
        <dbReference type="Pfam" id="PF25480"/>
    </source>
</evidence>
<dbReference type="PANTHER" id="PTHR11977">
    <property type="entry name" value="VILLIN"/>
    <property type="match status" value="1"/>
</dbReference>
<dbReference type="SMART" id="SM00262">
    <property type="entry name" value="GEL"/>
    <property type="match status" value="6"/>
</dbReference>
<dbReference type="InterPro" id="IPR057226">
    <property type="entry name" value="DUF7904"/>
</dbReference>
<dbReference type="GO" id="GO:0005737">
    <property type="term" value="C:cytoplasm"/>
    <property type="evidence" value="ECO:0007669"/>
    <property type="project" value="TreeGrafter"/>
</dbReference>
<reference evidence="13 14" key="1">
    <citation type="journal article" date="2019" name="J. Hered.">
        <title>An Improved Genome Assembly for Drosophila navojoa, the Basal Species in the mojavensis Cluster.</title>
        <authorList>
            <person name="Vanderlinde T."/>
            <person name="Dupim E.G."/>
            <person name="Nazario-Yepiz N.O."/>
            <person name="Carvalho A.B."/>
        </authorList>
    </citation>
    <scope>NUCLEOTIDE SEQUENCE [LARGE SCALE GENOMIC DNA]</scope>
    <source>
        <strain evidence="13">Navoj_Jal97</strain>
        <tissue evidence="13">Whole organism</tissue>
    </source>
</reference>
<keyword evidence="5" id="KW-0677">Repeat</keyword>
<dbReference type="OMA" id="DTLFTWI"/>
<dbReference type="Gene3D" id="3.40.20.10">
    <property type="entry name" value="Severin"/>
    <property type="match status" value="6"/>
</dbReference>
<dbReference type="PRINTS" id="PR00597">
    <property type="entry name" value="GELSOLIN"/>
</dbReference>
<comment type="similarity">
    <text evidence="2">Belongs to the villin/gelsolin family.</text>
</comment>
<dbReference type="Proteomes" id="UP000295192">
    <property type="component" value="Unassembled WGS sequence"/>
</dbReference>
<dbReference type="OrthoDB" id="6375767at2759"/>
<dbReference type="EMBL" id="LSRL02000188">
    <property type="protein sequence ID" value="TDG42937.1"/>
    <property type="molecule type" value="Genomic_DNA"/>
</dbReference>
<evidence type="ECO:0000256" key="1">
    <source>
        <dbReference type="ARBA" id="ARBA00004245"/>
    </source>
</evidence>
<evidence type="ECO:0000256" key="2">
    <source>
        <dbReference type="ARBA" id="ARBA00008418"/>
    </source>
</evidence>
<keyword evidence="14" id="KW-1185">Reference proteome</keyword>
<dbReference type="InterPro" id="IPR007122">
    <property type="entry name" value="Villin/Gelsolin"/>
</dbReference>
<dbReference type="Pfam" id="PF25480">
    <property type="entry name" value="DUF7904"/>
    <property type="match status" value="1"/>
</dbReference>
<evidence type="ECO:0000313" key="13">
    <source>
        <dbReference type="EMBL" id="TDG42937.1"/>
    </source>
</evidence>
<evidence type="ECO:0000256" key="3">
    <source>
        <dbReference type="ARBA" id="ARBA00022467"/>
    </source>
</evidence>
<feature type="domain" description="Gelsolin-like" evidence="11">
    <location>
        <begin position="204"/>
        <end position="268"/>
    </location>
</feature>
<dbReference type="SUPFAM" id="SSF55753">
    <property type="entry name" value="Actin depolymerizing proteins"/>
    <property type="match status" value="6"/>
</dbReference>
<dbReference type="GO" id="GO:0051015">
    <property type="term" value="F:actin filament binding"/>
    <property type="evidence" value="ECO:0007669"/>
    <property type="project" value="InterPro"/>
</dbReference>
<dbReference type="AlphaFoldDB" id="A0A484B229"/>
<evidence type="ECO:0000256" key="6">
    <source>
        <dbReference type="ARBA" id="ARBA00022837"/>
    </source>
</evidence>
<evidence type="ECO:0000256" key="4">
    <source>
        <dbReference type="ARBA" id="ARBA00022490"/>
    </source>
</evidence>
<feature type="chain" id="PRO_5019812900" description="Gelsolin" evidence="10">
    <location>
        <begin position="31"/>
        <end position="802"/>
    </location>
</feature>
<comment type="function">
    <text evidence="9">Calcium-regulated, actin-modulating protein that binds to the plus (or barbed) ends of actin monomers or filaments, preventing monomer exchange (end-blocking or capping). It can promote the assembly of monomers into filaments (nucleation) as well as sever filaments already formed.</text>
</comment>
<keyword evidence="10" id="KW-0732">Signal</keyword>
<feature type="domain" description="Gelsolin-like" evidence="11">
    <location>
        <begin position="695"/>
        <end position="770"/>
    </location>
</feature>
<dbReference type="FunFam" id="3.40.20.10:FF:000001">
    <property type="entry name" value="Gelsolin"/>
    <property type="match status" value="1"/>
</dbReference>
<dbReference type="STRING" id="7232.A0A484B229"/>
<dbReference type="FunFam" id="3.40.20.10:FF:000002">
    <property type="entry name" value="Gelsolin"/>
    <property type="match status" value="1"/>
</dbReference>
<keyword evidence="8" id="KW-0206">Cytoskeleton</keyword>
<dbReference type="PANTHER" id="PTHR11977:SF123">
    <property type="entry name" value="GELSOLIN"/>
    <property type="match status" value="1"/>
</dbReference>
<sequence length="802" mass="89471">MAKRNAARHLAVICSSLVVFIAISTRFCSAGTFNTRPAFPVSTADVQPSSSTNKQPARRIMHPAFANAGRAPGLEIWRIENFEPVPYPPNNYGKFYTGDSFIILNTKQNPKDKQLTWDVHFWLGSETSTDEAGAAAILTVQLDDILNGGPVQHREVQDHESQLFLSYFKNGVRYEQGGVGTGFKHVQTNAQGEKRLFQVKGKRNVRVRQVNLSVSSMNKGDCFILDAGNDIYVYVGAQAKRVEKLKAISAANQIRDQDHNGRARVQIIDEFSTEMDKQQFFDVLGSGSADQVPEESSADEDGAFERTDAAAVTLYKVSDASGNLQVDTIAQKPLRQAMLDTRDCFILDTGSGIFVWVGRGATPKEKSDAMAKAQEFLRTKKYPAWTQIHRIVEGAESAPFKQYFDTWRDVGMSHTRLVRSALDIGSDESLDVDEIDAVVQKLKKSGGRAIGFMPDHGQNSIKDITQYVSKAGSNEVLRNHVPFEEELPLLGFGSYVLTYNYEANNGDKGVIVYVWQGANANAAVKERAFEDGMALAVEQNALLVRTTQGHEPRHFYKIFKGKLLTSYTALPVSAQLFRIRGTVESDIHASEVPADSSSLASGDAFALASTKTHKVFIWQGLGASAFEKEAATTRFENYWKDAQLEVIEEGAEPDDFWEDLNGEGQYDRSLDDQTPPLLEARLFHCRLTRAGRAKVEEVADYQQEDLDTDDVMLLDAGDEIYMWVGSGATAEENDRILDMAKRYISLEPTARTVDTVSIIRVTQSQEPRVFKRMFPSWDDNYWQTLPSYEDIKRQVLDANNEV</sequence>
<dbReference type="GO" id="GO:0051016">
    <property type="term" value="P:barbed-end actin filament capping"/>
    <property type="evidence" value="ECO:0007669"/>
    <property type="project" value="TreeGrafter"/>
</dbReference>
<dbReference type="InterPro" id="IPR007123">
    <property type="entry name" value="Gelsolin-like_dom"/>
</dbReference>
<name>A0A484B229_DRONA</name>
<dbReference type="InterPro" id="IPR029006">
    <property type="entry name" value="ADF-H/Gelsolin-like_dom_sf"/>
</dbReference>
<dbReference type="CDD" id="cd11289">
    <property type="entry name" value="gelsolin_S2_like"/>
    <property type="match status" value="1"/>
</dbReference>
<keyword evidence="6" id="KW-0106">Calcium</keyword>
<proteinExistence type="inferred from homology"/>
<comment type="subcellular location">
    <subcellularLocation>
        <location evidence="1">Cytoplasm</location>
        <location evidence="1">Cytoskeleton</location>
    </subcellularLocation>
</comment>
<evidence type="ECO:0000256" key="7">
    <source>
        <dbReference type="ARBA" id="ARBA00023203"/>
    </source>
</evidence>
<dbReference type="CDD" id="cd11292">
    <property type="entry name" value="gelsolin_S3_like"/>
    <property type="match status" value="1"/>
</dbReference>
<evidence type="ECO:0008006" key="15">
    <source>
        <dbReference type="Google" id="ProtNLM"/>
    </source>
</evidence>
<protein>
    <recommendedName>
        <fullName evidence="15">Gelsolin</fullName>
    </recommendedName>
</protein>
<dbReference type="CDD" id="cd11291">
    <property type="entry name" value="gelsolin_S6_like"/>
    <property type="match status" value="1"/>
</dbReference>
<dbReference type="FunFam" id="3.40.20.10:FF:000005">
    <property type="entry name" value="Gelsolin"/>
    <property type="match status" value="1"/>
</dbReference>
<evidence type="ECO:0000256" key="8">
    <source>
        <dbReference type="ARBA" id="ARBA00023212"/>
    </source>
</evidence>
<evidence type="ECO:0000256" key="5">
    <source>
        <dbReference type="ARBA" id="ARBA00022737"/>
    </source>
</evidence>
<comment type="caution">
    <text evidence="13">The sequence shown here is derived from an EMBL/GenBank/DDBJ whole genome shotgun (WGS) entry which is preliminary data.</text>
</comment>
<evidence type="ECO:0000256" key="9">
    <source>
        <dbReference type="ARBA" id="ARBA00055420"/>
    </source>
</evidence>
<dbReference type="GO" id="GO:0005546">
    <property type="term" value="F:phosphatidylinositol-4,5-bisphosphate binding"/>
    <property type="evidence" value="ECO:0007669"/>
    <property type="project" value="TreeGrafter"/>
</dbReference>
<feature type="signal peptide" evidence="10">
    <location>
        <begin position="1"/>
        <end position="30"/>
    </location>
</feature>
<dbReference type="GO" id="GO:0015629">
    <property type="term" value="C:actin cytoskeleton"/>
    <property type="evidence" value="ECO:0007669"/>
    <property type="project" value="TreeGrafter"/>
</dbReference>
<feature type="domain" description="Gelsolin-like" evidence="11">
    <location>
        <begin position="589"/>
        <end position="657"/>
    </location>
</feature>
<dbReference type="Pfam" id="PF00626">
    <property type="entry name" value="Gelsolin"/>
    <property type="match status" value="5"/>
</dbReference>
<gene>
    <name evidence="13" type="ORF">AWZ03_010642</name>
</gene>
<dbReference type="GO" id="GO:0008154">
    <property type="term" value="P:actin polymerization or depolymerization"/>
    <property type="evidence" value="ECO:0007669"/>
    <property type="project" value="TreeGrafter"/>
</dbReference>
<keyword evidence="4" id="KW-0963">Cytoplasm</keyword>
<evidence type="ECO:0000259" key="11">
    <source>
        <dbReference type="Pfam" id="PF00626"/>
    </source>
</evidence>
<dbReference type="KEGG" id="dnv:108660103"/>